<dbReference type="OrthoDB" id="1117594at2"/>
<accession>A0A2V4ADH1</accession>
<evidence type="ECO:0000313" key="2">
    <source>
        <dbReference type="EMBL" id="PXY02074.1"/>
    </source>
</evidence>
<organism evidence="2 3">
    <name type="scientific">Marinifilum breve</name>
    <dbReference type="NCBI Taxonomy" id="2184082"/>
    <lineage>
        <taxon>Bacteria</taxon>
        <taxon>Pseudomonadati</taxon>
        <taxon>Bacteroidota</taxon>
        <taxon>Bacteroidia</taxon>
        <taxon>Marinilabiliales</taxon>
        <taxon>Marinifilaceae</taxon>
    </lineage>
</organism>
<dbReference type="SUPFAM" id="SSF46785">
    <property type="entry name" value="Winged helix' DNA-binding domain"/>
    <property type="match status" value="1"/>
</dbReference>
<evidence type="ECO:0000259" key="1">
    <source>
        <dbReference type="Pfam" id="PF08100"/>
    </source>
</evidence>
<sequence length="358" mass="40244">MDIITTKTAYSQVNNLLFKSYLPNIIYSAIEVGIFDQLAKGPKSCVQLAKLLNAEANITESLLEVLHAIDYLKRKDYTYSLTDLAKEYLTQESEVNQITAVKQFTSTEGPFANLTAALKGKVPEFNQNAWSSEEAIRSIEQGSKAGALQYVLSFVKDLPEFIKARKMCDFAGNSGYYSYAFLSENSNLQSHVYDLKEVCKISKRIKKDEKGFNRVSYHSFDLNNNDEFGEAYDFFFSSHFLYKYDSSKKLVGLLKKINKSMKMGALFVSNHMTGKASGENYLTLCIVELMTRAMGFPTHSVAEDFLKDALTEAGFECRYENAPDERIAYPGMIIAAIKVSEVEDETVPSKDLSASMLK</sequence>
<name>A0A2V4ADH1_9BACT</name>
<dbReference type="EMBL" id="QFLI01000002">
    <property type="protein sequence ID" value="PXY02074.1"/>
    <property type="molecule type" value="Genomic_DNA"/>
</dbReference>
<dbReference type="Gene3D" id="3.40.50.150">
    <property type="entry name" value="Vaccinia Virus protein VP39"/>
    <property type="match status" value="1"/>
</dbReference>
<dbReference type="Pfam" id="PF08100">
    <property type="entry name" value="Dimerisation"/>
    <property type="match status" value="1"/>
</dbReference>
<dbReference type="GO" id="GO:0046983">
    <property type="term" value="F:protein dimerization activity"/>
    <property type="evidence" value="ECO:0007669"/>
    <property type="project" value="InterPro"/>
</dbReference>
<reference evidence="2 3" key="1">
    <citation type="submission" date="2018-05" db="EMBL/GenBank/DDBJ databases">
        <title>Marinifilum breve JC075T sp. nov., a marine bacterium isolated from Yongle Blue Hole in the South China Sea.</title>
        <authorList>
            <person name="Fu T."/>
        </authorList>
    </citation>
    <scope>NUCLEOTIDE SEQUENCE [LARGE SCALE GENOMIC DNA]</scope>
    <source>
        <strain evidence="2 3">JC075</strain>
    </source>
</reference>
<dbReference type="InterPro" id="IPR012967">
    <property type="entry name" value="COMT_dimerisation"/>
</dbReference>
<proteinExistence type="predicted"/>
<dbReference type="InterPro" id="IPR029063">
    <property type="entry name" value="SAM-dependent_MTases_sf"/>
</dbReference>
<dbReference type="RefSeq" id="WP_110359708.1">
    <property type="nucleotide sequence ID" value="NZ_QFLI01000002.1"/>
</dbReference>
<dbReference type="Proteomes" id="UP000248079">
    <property type="component" value="Unassembled WGS sequence"/>
</dbReference>
<comment type="caution">
    <text evidence="2">The sequence shown here is derived from an EMBL/GenBank/DDBJ whole genome shotgun (WGS) entry which is preliminary data.</text>
</comment>
<keyword evidence="3" id="KW-1185">Reference proteome</keyword>
<dbReference type="InterPro" id="IPR036388">
    <property type="entry name" value="WH-like_DNA-bd_sf"/>
</dbReference>
<evidence type="ECO:0000313" key="3">
    <source>
        <dbReference type="Proteomes" id="UP000248079"/>
    </source>
</evidence>
<feature type="domain" description="O-methyltransferase dimerisation" evidence="1">
    <location>
        <begin position="16"/>
        <end position="90"/>
    </location>
</feature>
<dbReference type="InterPro" id="IPR036390">
    <property type="entry name" value="WH_DNA-bd_sf"/>
</dbReference>
<dbReference type="Gene3D" id="1.10.10.10">
    <property type="entry name" value="Winged helix-like DNA-binding domain superfamily/Winged helix DNA-binding domain"/>
    <property type="match status" value="1"/>
</dbReference>
<dbReference type="AlphaFoldDB" id="A0A2V4ADH1"/>
<protein>
    <recommendedName>
        <fullName evidence="1">O-methyltransferase dimerisation domain-containing protein</fullName>
    </recommendedName>
</protein>
<gene>
    <name evidence="2" type="ORF">DF185_05365</name>
</gene>
<dbReference type="SUPFAM" id="SSF53335">
    <property type="entry name" value="S-adenosyl-L-methionine-dependent methyltransferases"/>
    <property type="match status" value="1"/>
</dbReference>